<dbReference type="EMBL" id="OC928460">
    <property type="protein sequence ID" value="CAD7657762.1"/>
    <property type="molecule type" value="Genomic_DNA"/>
</dbReference>
<evidence type="ECO:0000313" key="6">
    <source>
        <dbReference type="Proteomes" id="UP000728032"/>
    </source>
</evidence>
<reference evidence="5" key="1">
    <citation type="submission" date="2020-11" db="EMBL/GenBank/DDBJ databases">
        <authorList>
            <person name="Tran Van P."/>
        </authorList>
    </citation>
    <scope>NUCLEOTIDE SEQUENCE</scope>
</reference>
<comment type="subcellular location">
    <subcellularLocation>
        <location evidence="1">Cytoplasm</location>
    </subcellularLocation>
</comment>
<dbReference type="GO" id="GO:0005737">
    <property type="term" value="C:cytoplasm"/>
    <property type="evidence" value="ECO:0007669"/>
    <property type="project" value="UniProtKB-SubCell"/>
</dbReference>
<evidence type="ECO:0000256" key="3">
    <source>
        <dbReference type="ARBA" id="ARBA00022490"/>
    </source>
</evidence>
<dbReference type="EMBL" id="CAJPVJ010013635">
    <property type="protein sequence ID" value="CAG2174948.1"/>
    <property type="molecule type" value="Genomic_DNA"/>
</dbReference>
<dbReference type="Proteomes" id="UP000728032">
    <property type="component" value="Unassembled WGS sequence"/>
</dbReference>
<dbReference type="Gene3D" id="1.20.120.230">
    <property type="entry name" value="Alpha-catenin/vinculin-like"/>
    <property type="match status" value="1"/>
</dbReference>
<feature type="compositionally biased region" description="Polar residues" evidence="4">
    <location>
        <begin position="1"/>
        <end position="10"/>
    </location>
</feature>
<name>A0A7R9QUY0_9ACAR</name>
<feature type="compositionally biased region" description="Low complexity" evidence="4">
    <location>
        <begin position="11"/>
        <end position="20"/>
    </location>
</feature>
<comment type="similarity">
    <text evidence="2">Belongs to the vinculin/alpha-catenin family.</text>
</comment>
<organism evidence="5">
    <name type="scientific">Oppiella nova</name>
    <dbReference type="NCBI Taxonomy" id="334625"/>
    <lineage>
        <taxon>Eukaryota</taxon>
        <taxon>Metazoa</taxon>
        <taxon>Ecdysozoa</taxon>
        <taxon>Arthropoda</taxon>
        <taxon>Chelicerata</taxon>
        <taxon>Arachnida</taxon>
        <taxon>Acari</taxon>
        <taxon>Acariformes</taxon>
        <taxon>Sarcoptiformes</taxon>
        <taxon>Oribatida</taxon>
        <taxon>Brachypylina</taxon>
        <taxon>Oppioidea</taxon>
        <taxon>Oppiidae</taxon>
        <taxon>Oppiella</taxon>
    </lineage>
</organism>
<dbReference type="Pfam" id="PF01044">
    <property type="entry name" value="Vinculin"/>
    <property type="match status" value="1"/>
</dbReference>
<dbReference type="SUPFAM" id="SSF47220">
    <property type="entry name" value="alpha-catenin/vinculin-like"/>
    <property type="match status" value="1"/>
</dbReference>
<evidence type="ECO:0000313" key="5">
    <source>
        <dbReference type="EMBL" id="CAD7657762.1"/>
    </source>
</evidence>
<gene>
    <name evidence="5" type="ORF">ONB1V03_LOCUS14387</name>
</gene>
<dbReference type="GO" id="GO:0051015">
    <property type="term" value="F:actin filament binding"/>
    <property type="evidence" value="ECO:0007669"/>
    <property type="project" value="InterPro"/>
</dbReference>
<evidence type="ECO:0000256" key="1">
    <source>
        <dbReference type="ARBA" id="ARBA00004496"/>
    </source>
</evidence>
<dbReference type="InterPro" id="IPR030045">
    <property type="entry name" value="CTNNAL1"/>
</dbReference>
<protein>
    <submittedName>
        <fullName evidence="5">Uncharacterized protein</fullName>
    </submittedName>
</protein>
<proteinExistence type="inferred from homology"/>
<accession>A0A7R9QUY0</accession>
<keyword evidence="3" id="KW-0963">Cytoplasm</keyword>
<dbReference type="GO" id="GO:0007155">
    <property type="term" value="P:cell adhesion"/>
    <property type="evidence" value="ECO:0007669"/>
    <property type="project" value="InterPro"/>
</dbReference>
<dbReference type="GO" id="GO:0007266">
    <property type="term" value="P:Rho protein signal transduction"/>
    <property type="evidence" value="ECO:0007669"/>
    <property type="project" value="InterPro"/>
</dbReference>
<dbReference type="PANTHER" id="PTHR46342">
    <property type="entry name" value="ALPHA-CATULIN"/>
    <property type="match status" value="1"/>
</dbReference>
<dbReference type="GO" id="GO:0071944">
    <property type="term" value="C:cell periphery"/>
    <property type="evidence" value="ECO:0007669"/>
    <property type="project" value="UniProtKB-ARBA"/>
</dbReference>
<evidence type="ECO:0000256" key="2">
    <source>
        <dbReference type="ARBA" id="ARBA00008376"/>
    </source>
</evidence>
<evidence type="ECO:0000256" key="4">
    <source>
        <dbReference type="SAM" id="MobiDB-lite"/>
    </source>
</evidence>
<dbReference type="AlphaFoldDB" id="A0A7R9QUY0"/>
<keyword evidence="6" id="KW-1185">Reference proteome</keyword>
<dbReference type="InterPro" id="IPR036723">
    <property type="entry name" value="Alpha-catenin/vinculin-like_sf"/>
</dbReference>
<dbReference type="PANTHER" id="PTHR46342:SF1">
    <property type="entry name" value="ALPHA-CATULIN"/>
    <property type="match status" value="1"/>
</dbReference>
<feature type="region of interest" description="Disordered" evidence="4">
    <location>
        <begin position="1"/>
        <end position="81"/>
    </location>
</feature>
<sequence length="207" mass="21928">MTNTMTTATSGGPIPVPGVGQPLGVGIKGNTTSSRYSDDELKGGGVGVKGPPGAPVDMVDTDMGDADSKTGYGSGGDPEDNDIARKAKSMSAMAVSMFQFTRGEGELKTTQDLFTQAEFFADEANKLYKIVRHFTYQIPSGPPKKELLDNLDKVPTFIQQLQFAHKNVTVGKAATFTKVDNVITETKNLMTVIGLVATNCANCANKL</sequence>
<dbReference type="OrthoDB" id="9933814at2759"/>
<dbReference type="InterPro" id="IPR006077">
    <property type="entry name" value="Vinculin/catenin"/>
</dbReference>